<organism evidence="1 2">
    <name type="scientific">Molossus molossus</name>
    <name type="common">Pallas' mastiff bat</name>
    <name type="synonym">Vespertilio molossus</name>
    <dbReference type="NCBI Taxonomy" id="27622"/>
    <lineage>
        <taxon>Eukaryota</taxon>
        <taxon>Metazoa</taxon>
        <taxon>Chordata</taxon>
        <taxon>Craniata</taxon>
        <taxon>Vertebrata</taxon>
        <taxon>Euteleostomi</taxon>
        <taxon>Mammalia</taxon>
        <taxon>Eutheria</taxon>
        <taxon>Laurasiatheria</taxon>
        <taxon>Chiroptera</taxon>
        <taxon>Yangochiroptera</taxon>
        <taxon>Molossidae</taxon>
        <taxon>Molossus</taxon>
    </lineage>
</organism>
<dbReference type="Proteomes" id="UP000550707">
    <property type="component" value="Unassembled WGS sequence"/>
</dbReference>
<keyword evidence="2" id="KW-1185">Reference proteome</keyword>
<dbReference type="EMBL" id="JACASF010000003">
    <property type="protein sequence ID" value="KAF6489968.1"/>
    <property type="molecule type" value="Genomic_DNA"/>
</dbReference>
<accession>A0A7J8J008</accession>
<protein>
    <submittedName>
        <fullName evidence="1">Uncharacterized protein</fullName>
    </submittedName>
</protein>
<proteinExistence type="predicted"/>
<reference evidence="1 2" key="1">
    <citation type="journal article" date="2020" name="Nature">
        <title>Six reference-quality genomes reveal evolution of bat adaptations.</title>
        <authorList>
            <person name="Jebb D."/>
            <person name="Huang Z."/>
            <person name="Pippel M."/>
            <person name="Hughes G.M."/>
            <person name="Lavrichenko K."/>
            <person name="Devanna P."/>
            <person name="Winkler S."/>
            <person name="Jermiin L.S."/>
            <person name="Skirmuntt E.C."/>
            <person name="Katzourakis A."/>
            <person name="Burkitt-Gray L."/>
            <person name="Ray D.A."/>
            <person name="Sullivan K.A.M."/>
            <person name="Roscito J.G."/>
            <person name="Kirilenko B.M."/>
            <person name="Davalos L.M."/>
            <person name="Corthals A.P."/>
            <person name="Power M.L."/>
            <person name="Jones G."/>
            <person name="Ransome R.D."/>
            <person name="Dechmann D.K.N."/>
            <person name="Locatelli A.G."/>
            <person name="Puechmaille S.J."/>
            <person name="Fedrigo O."/>
            <person name="Jarvis E.D."/>
            <person name="Hiller M."/>
            <person name="Vernes S.C."/>
            <person name="Myers E.W."/>
            <person name="Teeling E.C."/>
        </authorList>
    </citation>
    <scope>NUCLEOTIDE SEQUENCE [LARGE SCALE GENOMIC DNA]</scope>
    <source>
        <strain evidence="1">MMolMol1</strain>
        <tissue evidence="1">Muscle</tissue>
    </source>
</reference>
<name>A0A7J8J008_MOLMO</name>
<evidence type="ECO:0000313" key="2">
    <source>
        <dbReference type="Proteomes" id="UP000550707"/>
    </source>
</evidence>
<evidence type="ECO:0000313" key="1">
    <source>
        <dbReference type="EMBL" id="KAF6489968.1"/>
    </source>
</evidence>
<sequence length="125" mass="12934">MGQATSPSQVADWVDGRGPASANLIWLSGPPNFHFGPGEGLPPPLPLGGLGVKWKAPAPQALPHECILWATSPCCAPVSEVGAEQFLQELDGERHHLMTISPVKRVTGGAQEAKGVGSLGLQVAV</sequence>
<gene>
    <name evidence="1" type="ORF">HJG59_010351</name>
</gene>
<dbReference type="AlphaFoldDB" id="A0A7J8J008"/>
<dbReference type="InParanoid" id="A0A7J8J008"/>
<comment type="caution">
    <text evidence="1">The sequence shown here is derived from an EMBL/GenBank/DDBJ whole genome shotgun (WGS) entry which is preliminary data.</text>
</comment>